<accession>A0AAV6MVW8</accession>
<dbReference type="EMBL" id="JAGKQH010000012">
    <property type="protein sequence ID" value="KAG6585937.1"/>
    <property type="molecule type" value="Genomic_DNA"/>
</dbReference>
<comment type="caution">
    <text evidence="2">The sequence shown here is derived from an EMBL/GenBank/DDBJ whole genome shotgun (WGS) entry which is preliminary data.</text>
</comment>
<gene>
    <name evidence="2" type="ORF">SDJN03_17110</name>
    <name evidence="1" type="ORF">SDJN03_18670</name>
</gene>
<reference evidence="2 3" key="1">
    <citation type="journal article" date="2021" name="Hortic Res">
        <title>The domestication of Cucurbita argyrosperma as revealed by the genome of its wild relative.</title>
        <authorList>
            <person name="Barrera-Redondo J."/>
            <person name="Sanchez-de la Vega G."/>
            <person name="Aguirre-Liguori J.A."/>
            <person name="Castellanos-Morales G."/>
            <person name="Gutierrez-Guerrero Y.T."/>
            <person name="Aguirre-Dugua X."/>
            <person name="Aguirre-Planter E."/>
            <person name="Tenaillon M.I."/>
            <person name="Lira-Saade R."/>
            <person name="Eguiarte L.E."/>
        </authorList>
    </citation>
    <scope>NUCLEOTIDE SEQUENCE [LARGE SCALE GENOMIC DNA]</scope>
    <source>
        <strain evidence="2">JBR-2021</strain>
    </source>
</reference>
<sequence>MIVATTESHEEEGLHYHVGVLTEASRWTAVKFVRNAFKEWEGSSIDVKFHKSAWSTVVQYVLKEDRSPKMKESVSGRRIERLTEMLHVLELDEDSQFTWKRFSSLPRIKEAHEDLQVLRMMKTSFEGRKDRRVPKRGGLPRGILN</sequence>
<protein>
    <submittedName>
        <fullName evidence="2">Uncharacterized protein</fullName>
    </submittedName>
</protein>
<evidence type="ECO:0000313" key="2">
    <source>
        <dbReference type="EMBL" id="KAG6588545.1"/>
    </source>
</evidence>
<name>A0AAV6MVW8_9ROSI</name>
<organism evidence="2 3">
    <name type="scientific">Cucurbita argyrosperma subsp. sororia</name>
    <dbReference type="NCBI Taxonomy" id="37648"/>
    <lineage>
        <taxon>Eukaryota</taxon>
        <taxon>Viridiplantae</taxon>
        <taxon>Streptophyta</taxon>
        <taxon>Embryophyta</taxon>
        <taxon>Tracheophyta</taxon>
        <taxon>Spermatophyta</taxon>
        <taxon>Magnoliopsida</taxon>
        <taxon>eudicotyledons</taxon>
        <taxon>Gunneridae</taxon>
        <taxon>Pentapetalae</taxon>
        <taxon>rosids</taxon>
        <taxon>fabids</taxon>
        <taxon>Cucurbitales</taxon>
        <taxon>Cucurbitaceae</taxon>
        <taxon>Cucurbiteae</taxon>
        <taxon>Cucurbita</taxon>
    </lineage>
</organism>
<dbReference type="Proteomes" id="UP000685013">
    <property type="component" value="Chromosome 11"/>
</dbReference>
<evidence type="ECO:0000313" key="1">
    <source>
        <dbReference type="EMBL" id="KAG6585937.1"/>
    </source>
</evidence>
<keyword evidence="3" id="KW-1185">Reference proteome</keyword>
<proteinExistence type="predicted"/>
<dbReference type="EMBL" id="JAGKQH010000011">
    <property type="protein sequence ID" value="KAG6588545.1"/>
    <property type="molecule type" value="Genomic_DNA"/>
</dbReference>
<feature type="non-terminal residue" evidence="2">
    <location>
        <position position="1"/>
    </location>
</feature>
<dbReference type="Proteomes" id="UP000685013">
    <property type="component" value="Chromosome 12"/>
</dbReference>
<evidence type="ECO:0000313" key="3">
    <source>
        <dbReference type="Proteomes" id="UP000685013"/>
    </source>
</evidence>
<reference evidence="2" key="2">
    <citation type="submission" date="2021-03" db="EMBL/GenBank/DDBJ databases">
        <authorList>
            <person name="Barrera-Redondo J."/>
        </authorList>
    </citation>
    <scope>NUCLEOTIDE SEQUENCE</scope>
    <source>
        <strain evidence="2">JBR-2021</strain>
        <tissue evidence="2">Leaves</tissue>
    </source>
</reference>
<dbReference type="AlphaFoldDB" id="A0AAV6MVW8"/>